<evidence type="ECO:0000313" key="2">
    <source>
        <dbReference type="EMBL" id="CAB5127034.1"/>
    </source>
</evidence>
<evidence type="ECO:0000313" key="1">
    <source>
        <dbReference type="EMBL" id="CAB4634104.1"/>
    </source>
</evidence>
<accession>A0A6J7VW63</accession>
<gene>
    <name evidence="1" type="ORF">UFOPK1960_00867</name>
    <name evidence="2" type="ORF">UFOPK4422_01080</name>
</gene>
<protein>
    <submittedName>
        <fullName evidence="2">Unannotated protein</fullName>
    </submittedName>
</protein>
<dbReference type="AlphaFoldDB" id="A0A6J7VW63"/>
<dbReference type="EMBL" id="CAEZVL010000127">
    <property type="protein sequence ID" value="CAB4634104.1"/>
    <property type="molecule type" value="Genomic_DNA"/>
</dbReference>
<organism evidence="2">
    <name type="scientific">freshwater metagenome</name>
    <dbReference type="NCBI Taxonomy" id="449393"/>
    <lineage>
        <taxon>unclassified sequences</taxon>
        <taxon>metagenomes</taxon>
        <taxon>ecological metagenomes</taxon>
    </lineage>
</organism>
<reference evidence="2" key="1">
    <citation type="submission" date="2020-05" db="EMBL/GenBank/DDBJ databases">
        <authorList>
            <person name="Chiriac C."/>
            <person name="Salcher M."/>
            <person name="Ghai R."/>
            <person name="Kavagutti S V."/>
        </authorList>
    </citation>
    <scope>NUCLEOTIDE SEQUENCE</scope>
</reference>
<dbReference type="EMBL" id="CAFBRX010000111">
    <property type="protein sequence ID" value="CAB5127034.1"/>
    <property type="molecule type" value="Genomic_DNA"/>
</dbReference>
<sequence>MYPPLEPTAADRALIPTVEITEDGWACDESTLVPLVGDYGDVSVGKIPN</sequence>
<name>A0A6J7VW63_9ZZZZ</name>
<proteinExistence type="predicted"/>